<dbReference type="SMART" id="SM00354">
    <property type="entry name" value="HTH_LACI"/>
    <property type="match status" value="1"/>
</dbReference>
<dbReference type="PANTHER" id="PTHR30146">
    <property type="entry name" value="LACI-RELATED TRANSCRIPTIONAL REPRESSOR"/>
    <property type="match status" value="1"/>
</dbReference>
<dbReference type="Pfam" id="PF13377">
    <property type="entry name" value="Peripla_BP_3"/>
    <property type="match status" value="1"/>
</dbReference>
<reference evidence="6 7" key="1">
    <citation type="submission" date="2016-11" db="EMBL/GenBank/DDBJ databases">
        <authorList>
            <person name="Jaros S."/>
            <person name="Januszkiewicz K."/>
            <person name="Wedrychowicz H."/>
        </authorList>
    </citation>
    <scope>NUCLEOTIDE SEQUENCE [LARGE SCALE GENOMIC DNA]</scope>
    <source>
        <strain evidence="6 7">DSM 44666</strain>
    </source>
</reference>
<evidence type="ECO:0000256" key="2">
    <source>
        <dbReference type="ARBA" id="ARBA00023015"/>
    </source>
</evidence>
<keyword evidence="1" id="KW-0678">Repressor</keyword>
<dbReference type="PANTHER" id="PTHR30146:SF148">
    <property type="entry name" value="HTH-TYPE TRANSCRIPTIONAL REPRESSOR PURR-RELATED"/>
    <property type="match status" value="1"/>
</dbReference>
<keyword evidence="2" id="KW-0805">Transcription regulation</keyword>
<keyword evidence="4" id="KW-0804">Transcription</keyword>
<keyword evidence="7" id="KW-1185">Reference proteome</keyword>
<dbReference type="PROSITE" id="PS50932">
    <property type="entry name" value="HTH_LACI_2"/>
    <property type="match status" value="1"/>
</dbReference>
<dbReference type="CDD" id="cd06267">
    <property type="entry name" value="PBP1_LacI_sugar_binding-like"/>
    <property type="match status" value="1"/>
</dbReference>
<feature type="domain" description="HTH lacI-type" evidence="5">
    <location>
        <begin position="1"/>
        <end position="31"/>
    </location>
</feature>
<dbReference type="Gene3D" id="3.40.50.2300">
    <property type="match status" value="2"/>
</dbReference>
<organism evidence="6 7">
    <name type="scientific">Seinonella peptonophila</name>
    <dbReference type="NCBI Taxonomy" id="112248"/>
    <lineage>
        <taxon>Bacteria</taxon>
        <taxon>Bacillati</taxon>
        <taxon>Bacillota</taxon>
        <taxon>Bacilli</taxon>
        <taxon>Bacillales</taxon>
        <taxon>Thermoactinomycetaceae</taxon>
        <taxon>Seinonella</taxon>
    </lineage>
</organism>
<keyword evidence="3" id="KW-0238">DNA-binding</keyword>
<protein>
    <submittedName>
        <fullName evidence="6">Transcriptional regulator, LacI family</fullName>
    </submittedName>
</protein>
<evidence type="ECO:0000259" key="5">
    <source>
        <dbReference type="PROSITE" id="PS50932"/>
    </source>
</evidence>
<dbReference type="EMBL" id="FQVL01000013">
    <property type="protein sequence ID" value="SHF28027.1"/>
    <property type="molecule type" value="Genomic_DNA"/>
</dbReference>
<accession>A0A1M5AD61</accession>
<dbReference type="InterPro" id="IPR028082">
    <property type="entry name" value="Peripla_BP_I"/>
</dbReference>
<dbReference type="STRING" id="112248.SAMN05444392_11333"/>
<name>A0A1M5AD61_9BACL</name>
<dbReference type="GO" id="GO:0000976">
    <property type="term" value="F:transcription cis-regulatory region binding"/>
    <property type="evidence" value="ECO:0007669"/>
    <property type="project" value="TreeGrafter"/>
</dbReference>
<dbReference type="SUPFAM" id="SSF53822">
    <property type="entry name" value="Periplasmic binding protein-like I"/>
    <property type="match status" value="1"/>
</dbReference>
<evidence type="ECO:0000256" key="3">
    <source>
        <dbReference type="ARBA" id="ARBA00023125"/>
    </source>
</evidence>
<evidence type="ECO:0000313" key="6">
    <source>
        <dbReference type="EMBL" id="SHF28027.1"/>
    </source>
</evidence>
<gene>
    <name evidence="6" type="ORF">SAMN05444392_11333</name>
</gene>
<evidence type="ECO:0000313" key="7">
    <source>
        <dbReference type="Proteomes" id="UP000184476"/>
    </source>
</evidence>
<dbReference type="InterPro" id="IPR000843">
    <property type="entry name" value="HTH_LacI"/>
</dbReference>
<dbReference type="InterPro" id="IPR046335">
    <property type="entry name" value="LacI/GalR-like_sensor"/>
</dbReference>
<evidence type="ECO:0000256" key="1">
    <source>
        <dbReference type="ARBA" id="ARBA00022491"/>
    </source>
</evidence>
<proteinExistence type="predicted"/>
<dbReference type="GO" id="GO:0003700">
    <property type="term" value="F:DNA-binding transcription factor activity"/>
    <property type="evidence" value="ECO:0007669"/>
    <property type="project" value="TreeGrafter"/>
</dbReference>
<dbReference type="AlphaFoldDB" id="A0A1M5AD61"/>
<dbReference type="Proteomes" id="UP000184476">
    <property type="component" value="Unassembled WGS sequence"/>
</dbReference>
<evidence type="ECO:0000256" key="4">
    <source>
        <dbReference type="ARBA" id="ARBA00023163"/>
    </source>
</evidence>
<sequence>MKIKEKNRIKIEQAIAELDFKFNPMARGLRTNKTYSIGVLIPRISDVFCTQVIEGIEEVLDPLNYSIVVCSSSDSLKQQAEKLSYLKNKLVDGIIVMPVNSLELDVKNDTESEIPIVLVDRLVNGSELDAVVCDNVNGSYSAIEMIIKKGHRKIGIVSGPEDISTAKERLTGYLRALNDYNIEINPEYIVYSPYTKDGGIDAFTQLITLKDRPTAIFTTNYPTTVNSMKCMMEKGLKIGEDISLCGYDQTDLFQLFDPALSVVVQPSKEIGQQAAKILLKRMNGNTEMLPLIQRLKTHLITTDSVKTIF</sequence>